<evidence type="ECO:0000313" key="8">
    <source>
        <dbReference type="EMBL" id="GGG23787.1"/>
    </source>
</evidence>
<comment type="caution">
    <text evidence="8">The sequence shown here is derived from an EMBL/GenBank/DDBJ whole genome shotgun (WGS) entry which is preliminary data.</text>
</comment>
<dbReference type="InterPro" id="IPR015879">
    <property type="entry name" value="Ring_hydroxy_dOase_asu_C_dom"/>
</dbReference>
<dbReference type="SUPFAM" id="SSF55961">
    <property type="entry name" value="Bet v1-like"/>
    <property type="match status" value="1"/>
</dbReference>
<dbReference type="GO" id="GO:0051537">
    <property type="term" value="F:2 iron, 2 sulfur cluster binding"/>
    <property type="evidence" value="ECO:0007669"/>
    <property type="project" value="UniProtKB-KW"/>
</dbReference>
<dbReference type="PROSITE" id="PS51296">
    <property type="entry name" value="RIESKE"/>
    <property type="match status" value="1"/>
</dbReference>
<protein>
    <submittedName>
        <fullName evidence="8">(2Fe-2S) ferredoxin</fullName>
    </submittedName>
</protein>
<dbReference type="Gene3D" id="3.90.380.10">
    <property type="entry name" value="Naphthalene 1,2-dioxygenase Alpha Subunit, Chain A, domain 1"/>
    <property type="match status" value="1"/>
</dbReference>
<evidence type="ECO:0000256" key="4">
    <source>
        <dbReference type="ARBA" id="ARBA00023002"/>
    </source>
</evidence>
<gene>
    <name evidence="8" type="ORF">GCM10007304_42090</name>
</gene>
<evidence type="ECO:0000256" key="6">
    <source>
        <dbReference type="ARBA" id="ARBA00023014"/>
    </source>
</evidence>
<dbReference type="Pfam" id="PF00355">
    <property type="entry name" value="Rieske"/>
    <property type="match status" value="1"/>
</dbReference>
<reference evidence="8" key="1">
    <citation type="journal article" date="2014" name="Int. J. Syst. Evol. Microbiol.">
        <title>Complete genome sequence of Corynebacterium casei LMG S-19264T (=DSM 44701T), isolated from a smear-ripened cheese.</title>
        <authorList>
            <consortium name="US DOE Joint Genome Institute (JGI-PGF)"/>
            <person name="Walter F."/>
            <person name="Albersmeier A."/>
            <person name="Kalinowski J."/>
            <person name="Ruckert C."/>
        </authorList>
    </citation>
    <scope>NUCLEOTIDE SEQUENCE</scope>
    <source>
        <strain evidence="8">CCM 7905</strain>
    </source>
</reference>
<evidence type="ECO:0000256" key="3">
    <source>
        <dbReference type="ARBA" id="ARBA00022723"/>
    </source>
</evidence>
<evidence type="ECO:0000256" key="2">
    <source>
        <dbReference type="ARBA" id="ARBA00022714"/>
    </source>
</evidence>
<dbReference type="Gene3D" id="2.102.10.10">
    <property type="entry name" value="Rieske [2Fe-2S] iron-sulphur domain"/>
    <property type="match status" value="1"/>
</dbReference>
<dbReference type="RefSeq" id="WP_188546864.1">
    <property type="nucleotide sequence ID" value="NZ_BMCU01000005.1"/>
</dbReference>
<organism evidence="8 9">
    <name type="scientific">Rhodococcoides trifolii</name>
    <dbReference type="NCBI Taxonomy" id="908250"/>
    <lineage>
        <taxon>Bacteria</taxon>
        <taxon>Bacillati</taxon>
        <taxon>Actinomycetota</taxon>
        <taxon>Actinomycetes</taxon>
        <taxon>Mycobacteriales</taxon>
        <taxon>Nocardiaceae</taxon>
        <taxon>Rhodococcoides</taxon>
    </lineage>
</organism>
<evidence type="ECO:0000313" key="9">
    <source>
        <dbReference type="Proteomes" id="UP000654257"/>
    </source>
</evidence>
<dbReference type="InterPro" id="IPR036922">
    <property type="entry name" value="Rieske_2Fe-2S_sf"/>
</dbReference>
<dbReference type="EMBL" id="BMCU01000005">
    <property type="protein sequence ID" value="GGG23787.1"/>
    <property type="molecule type" value="Genomic_DNA"/>
</dbReference>
<dbReference type="Proteomes" id="UP000654257">
    <property type="component" value="Unassembled WGS sequence"/>
</dbReference>
<evidence type="ECO:0000259" key="7">
    <source>
        <dbReference type="PROSITE" id="PS51296"/>
    </source>
</evidence>
<dbReference type="SUPFAM" id="SSF50022">
    <property type="entry name" value="ISP domain"/>
    <property type="match status" value="1"/>
</dbReference>
<sequence length="382" mass="43220">MSVDARPSTQLVPTLPGRYYTDPQIFAEEQRRIFGTNWVYVARSDQFTRPGDFLRTEVAGQSVIVVRTRTGALKGYLNVCRHRGSQLCRTDDGNLGHAIRCPYHAWVYRLDDGALMATPNWKAMSDIDKSEFDLAPVGVHEWKGLVWVNLAGGDENSLLEQIRTQLAYRLDGDVTRFDRYGMENLVVGGSITYECAANWKIIFENFQECYHCGTIHPELVEQIPTFASFDQLGDGAYHTGGYPFADGRDGFNSSGTRTLPILPGLTSDDDCRYFGMILRPNAFVSLVPDHVIVHRFEPLAPDRTRLVCEWLFDQSVLGSDRYDVRESIELFDRVNVQDLDASALCQPGMSSPLYRDGGVLVPTESEIIGNWFYPWYRQQMGL</sequence>
<dbReference type="PANTHER" id="PTHR43756:SF5">
    <property type="entry name" value="CHOLINE MONOOXYGENASE, CHLOROPLASTIC"/>
    <property type="match status" value="1"/>
</dbReference>
<keyword evidence="2" id="KW-0001">2Fe-2S</keyword>
<keyword evidence="3" id="KW-0479">Metal-binding</keyword>
<dbReference type="GO" id="GO:0005506">
    <property type="term" value="F:iron ion binding"/>
    <property type="evidence" value="ECO:0007669"/>
    <property type="project" value="InterPro"/>
</dbReference>
<accession>A0A917G657</accession>
<reference evidence="8" key="2">
    <citation type="submission" date="2020-09" db="EMBL/GenBank/DDBJ databases">
        <authorList>
            <person name="Sun Q."/>
            <person name="Sedlacek I."/>
        </authorList>
    </citation>
    <scope>NUCLEOTIDE SEQUENCE</scope>
    <source>
        <strain evidence="8">CCM 7905</strain>
    </source>
</reference>
<keyword evidence="5" id="KW-0408">Iron</keyword>
<dbReference type="CDD" id="cd03469">
    <property type="entry name" value="Rieske_RO_Alpha_N"/>
    <property type="match status" value="1"/>
</dbReference>
<dbReference type="InterPro" id="IPR001663">
    <property type="entry name" value="Rng_hydr_dOase-A"/>
</dbReference>
<keyword evidence="6" id="KW-0411">Iron-sulfur</keyword>
<dbReference type="AlphaFoldDB" id="A0A917G657"/>
<keyword evidence="4" id="KW-0560">Oxidoreductase</keyword>
<keyword evidence="9" id="KW-1185">Reference proteome</keyword>
<proteinExistence type="predicted"/>
<dbReference type="Pfam" id="PF00848">
    <property type="entry name" value="Ring_hydroxyl_A"/>
    <property type="match status" value="1"/>
</dbReference>
<dbReference type="PANTHER" id="PTHR43756">
    <property type="entry name" value="CHOLINE MONOOXYGENASE, CHLOROPLASTIC"/>
    <property type="match status" value="1"/>
</dbReference>
<dbReference type="PRINTS" id="PR00090">
    <property type="entry name" value="RNGDIOXGNASE"/>
</dbReference>
<feature type="domain" description="Rieske" evidence="7">
    <location>
        <begin position="38"/>
        <end position="148"/>
    </location>
</feature>
<evidence type="ECO:0000256" key="1">
    <source>
        <dbReference type="ARBA" id="ARBA00001962"/>
    </source>
</evidence>
<dbReference type="GO" id="GO:0016705">
    <property type="term" value="F:oxidoreductase activity, acting on paired donors, with incorporation or reduction of molecular oxygen"/>
    <property type="evidence" value="ECO:0007669"/>
    <property type="project" value="UniProtKB-ARBA"/>
</dbReference>
<comment type="cofactor">
    <cofactor evidence="1">
        <name>Fe cation</name>
        <dbReference type="ChEBI" id="CHEBI:24875"/>
    </cofactor>
</comment>
<evidence type="ECO:0000256" key="5">
    <source>
        <dbReference type="ARBA" id="ARBA00023004"/>
    </source>
</evidence>
<name>A0A917G657_9NOCA</name>
<dbReference type="GO" id="GO:0004497">
    <property type="term" value="F:monooxygenase activity"/>
    <property type="evidence" value="ECO:0007669"/>
    <property type="project" value="UniProtKB-ARBA"/>
</dbReference>
<dbReference type="InterPro" id="IPR017941">
    <property type="entry name" value="Rieske_2Fe-2S"/>
</dbReference>